<keyword evidence="1" id="KW-0175">Coiled coil</keyword>
<evidence type="ECO:0000259" key="3">
    <source>
        <dbReference type="Pfam" id="PF04859"/>
    </source>
</evidence>
<name>A0AAV5IAR5_9ROSI</name>
<feature type="domain" description="GIL1/IRKI C-terminal" evidence="4">
    <location>
        <begin position="394"/>
        <end position="451"/>
    </location>
</feature>
<dbReference type="AlphaFoldDB" id="A0AAV5IAR5"/>
<evidence type="ECO:0000256" key="1">
    <source>
        <dbReference type="SAM" id="Coils"/>
    </source>
</evidence>
<dbReference type="InterPro" id="IPR040225">
    <property type="entry name" value="GIL1-like"/>
</dbReference>
<evidence type="ECO:0000313" key="6">
    <source>
        <dbReference type="Proteomes" id="UP001054252"/>
    </source>
</evidence>
<sequence>MESNRPKSVHRSTSTGKSRLSRTFQKVISLRTASRIASSNGMGICVLSSQHKSQEEDAMPGHKHGDSKLKRKAVMEALVAKLFAGVTSVKAAYAELQMAQHPYNSDAIHAADHAVVEELKTLSELKRKFLKKELDLSPQVTLMLAEIQEQQSLMRTFEIANKKLESETEEKDSGIDSLRKELEERRGVNKSLEKRLNASGPLSMFDNVKFPMLNPTHFVQFLHFTLRSVRSFVKMMLQEMELAQWDLDAAAKIIEPDTRFPKLSHRCFVFESFVCKTMLEGFNSPDFFLAGNSQPNKLRPERYFDEFRNLKTANPKQIVAQHPQSSFPKFLRSKYLSLVHAKMECSFFGNLNQRKLLTSGGFPETAFFIGFAEMAKRVWLLHRMAFSLHEEVSIFQVKKGCRFSELYMENVADDSLFSDEIRDDSNVDIRVSFTVVPGFKIGRTVIQSQVYSSPVITPPVSRG</sequence>
<dbReference type="GO" id="GO:0009639">
    <property type="term" value="P:response to red or far red light"/>
    <property type="evidence" value="ECO:0007669"/>
    <property type="project" value="InterPro"/>
</dbReference>
<feature type="domain" description="DUF641" evidence="3">
    <location>
        <begin position="71"/>
        <end position="195"/>
    </location>
</feature>
<feature type="region of interest" description="Disordered" evidence="2">
    <location>
        <begin position="1"/>
        <end position="21"/>
    </location>
</feature>
<gene>
    <name evidence="5" type="ORF">SLEP1_g7862</name>
</gene>
<evidence type="ECO:0008006" key="7">
    <source>
        <dbReference type="Google" id="ProtNLM"/>
    </source>
</evidence>
<dbReference type="InterPro" id="IPR006943">
    <property type="entry name" value="DUF641_pln"/>
</dbReference>
<keyword evidence="6" id="KW-1185">Reference proteome</keyword>
<dbReference type="InterPro" id="IPR056813">
    <property type="entry name" value="GIL1_IRKI_C"/>
</dbReference>
<evidence type="ECO:0000313" key="5">
    <source>
        <dbReference type="EMBL" id="GKU94359.1"/>
    </source>
</evidence>
<accession>A0AAV5IAR5</accession>
<organism evidence="5 6">
    <name type="scientific">Rubroshorea leprosula</name>
    <dbReference type="NCBI Taxonomy" id="152421"/>
    <lineage>
        <taxon>Eukaryota</taxon>
        <taxon>Viridiplantae</taxon>
        <taxon>Streptophyta</taxon>
        <taxon>Embryophyta</taxon>
        <taxon>Tracheophyta</taxon>
        <taxon>Spermatophyta</taxon>
        <taxon>Magnoliopsida</taxon>
        <taxon>eudicotyledons</taxon>
        <taxon>Gunneridae</taxon>
        <taxon>Pentapetalae</taxon>
        <taxon>rosids</taxon>
        <taxon>malvids</taxon>
        <taxon>Malvales</taxon>
        <taxon>Dipterocarpaceae</taxon>
        <taxon>Rubroshorea</taxon>
    </lineage>
</organism>
<dbReference type="EMBL" id="BPVZ01000008">
    <property type="protein sequence ID" value="GKU94359.1"/>
    <property type="molecule type" value="Genomic_DNA"/>
</dbReference>
<feature type="compositionally biased region" description="Polar residues" evidence="2">
    <location>
        <begin position="11"/>
        <end position="21"/>
    </location>
</feature>
<dbReference type="PANTHER" id="PTHR31161">
    <property type="entry name" value="PROTEIN GRAVITROPIC IN THE LIGHT 1"/>
    <property type="match status" value="1"/>
</dbReference>
<proteinExistence type="predicted"/>
<evidence type="ECO:0000256" key="2">
    <source>
        <dbReference type="SAM" id="MobiDB-lite"/>
    </source>
</evidence>
<protein>
    <recommendedName>
        <fullName evidence="7">DUF641 domain-containing protein</fullName>
    </recommendedName>
</protein>
<dbReference type="Pfam" id="PF04859">
    <property type="entry name" value="DUF641"/>
    <property type="match status" value="1"/>
</dbReference>
<dbReference type="GO" id="GO:0009959">
    <property type="term" value="P:negative gravitropism"/>
    <property type="evidence" value="ECO:0007669"/>
    <property type="project" value="InterPro"/>
</dbReference>
<dbReference type="Proteomes" id="UP001054252">
    <property type="component" value="Unassembled WGS sequence"/>
</dbReference>
<comment type="caution">
    <text evidence="5">The sequence shown here is derived from an EMBL/GenBank/DDBJ whole genome shotgun (WGS) entry which is preliminary data.</text>
</comment>
<dbReference type="Pfam" id="PF24994">
    <property type="entry name" value="GIL1_IRKI_C"/>
    <property type="match status" value="1"/>
</dbReference>
<reference evidence="5 6" key="1">
    <citation type="journal article" date="2021" name="Commun. Biol.">
        <title>The genome of Shorea leprosula (Dipterocarpaceae) highlights the ecological relevance of drought in aseasonal tropical rainforests.</title>
        <authorList>
            <person name="Ng K.K.S."/>
            <person name="Kobayashi M.J."/>
            <person name="Fawcett J.A."/>
            <person name="Hatakeyama M."/>
            <person name="Paape T."/>
            <person name="Ng C.H."/>
            <person name="Ang C.C."/>
            <person name="Tnah L.H."/>
            <person name="Lee C.T."/>
            <person name="Nishiyama T."/>
            <person name="Sese J."/>
            <person name="O'Brien M.J."/>
            <person name="Copetti D."/>
            <person name="Mohd Noor M.I."/>
            <person name="Ong R.C."/>
            <person name="Putra M."/>
            <person name="Sireger I.Z."/>
            <person name="Indrioko S."/>
            <person name="Kosugi Y."/>
            <person name="Izuno A."/>
            <person name="Isagi Y."/>
            <person name="Lee S.L."/>
            <person name="Shimizu K.K."/>
        </authorList>
    </citation>
    <scope>NUCLEOTIDE SEQUENCE [LARGE SCALE GENOMIC DNA]</scope>
    <source>
        <strain evidence="5">214</strain>
    </source>
</reference>
<evidence type="ECO:0000259" key="4">
    <source>
        <dbReference type="Pfam" id="PF24994"/>
    </source>
</evidence>
<feature type="coiled-coil region" evidence="1">
    <location>
        <begin position="147"/>
        <end position="195"/>
    </location>
</feature>